<dbReference type="Proteomes" id="UP000230233">
    <property type="component" value="Chromosome X"/>
</dbReference>
<keyword evidence="1" id="KW-1133">Transmembrane helix</keyword>
<feature type="transmembrane region" description="Helical" evidence="1">
    <location>
        <begin position="7"/>
        <end position="28"/>
    </location>
</feature>
<dbReference type="AlphaFoldDB" id="A0A2G5SL51"/>
<dbReference type="EMBL" id="PDUG01000006">
    <property type="protein sequence ID" value="PIC15747.1"/>
    <property type="molecule type" value="Genomic_DNA"/>
</dbReference>
<evidence type="ECO:0000313" key="2">
    <source>
        <dbReference type="EMBL" id="PIC15747.1"/>
    </source>
</evidence>
<name>A0A2G5SL51_9PELO</name>
<evidence type="ECO:0000313" key="3">
    <source>
        <dbReference type="Proteomes" id="UP000230233"/>
    </source>
</evidence>
<sequence length="103" mass="10831">MSCINLLYCPLVVLGELWAWITAIYFALVGKLVACCGCCRKKEEAGDVEAGIQMAPAAKAAPVAKAVGASVTDRAVATEAELEPMLGKQDQKEDHGACCESDI</sequence>
<protein>
    <submittedName>
        <fullName evidence="2">Uncharacterized protein</fullName>
    </submittedName>
</protein>
<organism evidence="2 3">
    <name type="scientific">Caenorhabditis nigoni</name>
    <dbReference type="NCBI Taxonomy" id="1611254"/>
    <lineage>
        <taxon>Eukaryota</taxon>
        <taxon>Metazoa</taxon>
        <taxon>Ecdysozoa</taxon>
        <taxon>Nematoda</taxon>
        <taxon>Chromadorea</taxon>
        <taxon>Rhabditida</taxon>
        <taxon>Rhabditina</taxon>
        <taxon>Rhabditomorpha</taxon>
        <taxon>Rhabditoidea</taxon>
        <taxon>Rhabditidae</taxon>
        <taxon>Peloderinae</taxon>
        <taxon>Caenorhabditis</taxon>
    </lineage>
</organism>
<keyword evidence="3" id="KW-1185">Reference proteome</keyword>
<reference evidence="3" key="1">
    <citation type="submission" date="2017-10" db="EMBL/GenBank/DDBJ databases">
        <title>Rapid genome shrinkage in a self-fertile nematode reveals novel sperm competition proteins.</title>
        <authorList>
            <person name="Yin D."/>
            <person name="Schwarz E.M."/>
            <person name="Thomas C.G."/>
            <person name="Felde R.L."/>
            <person name="Korf I.F."/>
            <person name="Cutter A.D."/>
            <person name="Schartner C.M."/>
            <person name="Ralston E.J."/>
            <person name="Meyer B.J."/>
            <person name="Haag E.S."/>
        </authorList>
    </citation>
    <scope>NUCLEOTIDE SEQUENCE [LARGE SCALE GENOMIC DNA]</scope>
    <source>
        <strain evidence="3">JU1422</strain>
    </source>
</reference>
<accession>A0A2G5SL51</accession>
<keyword evidence="1" id="KW-0812">Transmembrane</keyword>
<gene>
    <name evidence="2" type="primary">Cnig_chr_X.g22605</name>
    <name evidence="2" type="ORF">B9Z55_022605</name>
</gene>
<evidence type="ECO:0000256" key="1">
    <source>
        <dbReference type="SAM" id="Phobius"/>
    </source>
</evidence>
<keyword evidence="1" id="KW-0472">Membrane</keyword>
<comment type="caution">
    <text evidence="2">The sequence shown here is derived from an EMBL/GenBank/DDBJ whole genome shotgun (WGS) entry which is preliminary data.</text>
</comment>
<proteinExistence type="predicted"/>